<name>A0A3Q0S036_AMPCI</name>
<dbReference type="PANTHER" id="PTHR11071:SF292">
    <property type="entry name" value="PEPTIDYL-PROLYL CIS-TRANS ISOMERASE G"/>
    <property type="match status" value="1"/>
</dbReference>
<dbReference type="PROSITE" id="PS50072">
    <property type="entry name" value="CSA_PPIASE_2"/>
    <property type="match status" value="1"/>
</dbReference>
<dbReference type="PANTHER" id="PTHR11071">
    <property type="entry name" value="PEPTIDYL-PROLYL CIS-TRANS ISOMERASE"/>
    <property type="match status" value="1"/>
</dbReference>
<dbReference type="PROSITE" id="PS00170">
    <property type="entry name" value="CSA_PPIASE_1"/>
    <property type="match status" value="1"/>
</dbReference>
<proteinExistence type="inferred from homology"/>
<comment type="catalytic activity">
    <reaction evidence="3">
        <text>[protein]-peptidylproline (omega=180) = [protein]-peptidylproline (omega=0)</text>
        <dbReference type="Rhea" id="RHEA:16237"/>
        <dbReference type="Rhea" id="RHEA-COMP:10747"/>
        <dbReference type="Rhea" id="RHEA-COMP:10748"/>
        <dbReference type="ChEBI" id="CHEBI:83833"/>
        <dbReference type="ChEBI" id="CHEBI:83834"/>
        <dbReference type="EC" id="5.2.1.8"/>
    </reaction>
</comment>
<keyword evidence="2 3" id="KW-0413">Isomerase</keyword>
<dbReference type="Proteomes" id="UP000261340">
    <property type="component" value="Unplaced"/>
</dbReference>
<sequence length="157" mass="18012">MGIKVQRPRCFFDIGISNVLVGRVVVELFADICPKTCENFRCLCTGEKGIGKGTQKPLHYKGCLFHRIVKDFMIQGGDFSEGEFVLLDFEDLCQYLSKPTLASRWQYNLLLFPQMKALLSNTTRSTCCPWLIGVKIQMDPSFSCKYHLFLRIIAFMH</sequence>
<reference evidence="5" key="1">
    <citation type="submission" date="2025-08" db="UniProtKB">
        <authorList>
            <consortium name="Ensembl"/>
        </authorList>
    </citation>
    <scope>IDENTIFICATION</scope>
</reference>
<evidence type="ECO:0000259" key="4">
    <source>
        <dbReference type="PROSITE" id="PS50072"/>
    </source>
</evidence>
<dbReference type="GO" id="GO:0003755">
    <property type="term" value="F:peptidyl-prolyl cis-trans isomerase activity"/>
    <property type="evidence" value="ECO:0007669"/>
    <property type="project" value="UniProtKB-UniRule"/>
</dbReference>
<evidence type="ECO:0000313" key="6">
    <source>
        <dbReference type="Proteomes" id="UP000261340"/>
    </source>
</evidence>
<evidence type="ECO:0000256" key="3">
    <source>
        <dbReference type="RuleBase" id="RU363019"/>
    </source>
</evidence>
<dbReference type="InterPro" id="IPR020892">
    <property type="entry name" value="Cyclophilin-type_PPIase_CS"/>
</dbReference>
<evidence type="ECO:0000256" key="2">
    <source>
        <dbReference type="ARBA" id="ARBA00023235"/>
    </source>
</evidence>
<dbReference type="InterPro" id="IPR002130">
    <property type="entry name" value="Cyclophilin-type_PPIase_dom"/>
</dbReference>
<evidence type="ECO:0000256" key="1">
    <source>
        <dbReference type="ARBA" id="ARBA00023110"/>
    </source>
</evidence>
<dbReference type="PRINTS" id="PR00153">
    <property type="entry name" value="CSAPPISMRASE"/>
</dbReference>
<keyword evidence="6" id="KW-1185">Reference proteome</keyword>
<accession>A0A3Q0S036</accession>
<comment type="similarity">
    <text evidence="3">Belongs to the cyclophilin-type PPIase family.</text>
</comment>
<feature type="domain" description="PPIase cyclophilin-type" evidence="4">
    <location>
        <begin position="11"/>
        <end position="157"/>
    </location>
</feature>
<dbReference type="Pfam" id="PF00160">
    <property type="entry name" value="Pro_isomerase"/>
    <property type="match status" value="1"/>
</dbReference>
<comment type="function">
    <text evidence="3">PPIases accelerate the folding of proteins. It catalyzes the cis-trans isomerization of proline imidic peptide bonds in oligopeptides.</text>
</comment>
<dbReference type="Gene3D" id="2.40.100.10">
    <property type="entry name" value="Cyclophilin-like"/>
    <property type="match status" value="1"/>
</dbReference>
<dbReference type="InterPro" id="IPR029000">
    <property type="entry name" value="Cyclophilin-like_dom_sf"/>
</dbReference>
<keyword evidence="1 3" id="KW-0697">Rotamase</keyword>
<dbReference type="GO" id="GO:0005739">
    <property type="term" value="C:mitochondrion"/>
    <property type="evidence" value="ECO:0007669"/>
    <property type="project" value="TreeGrafter"/>
</dbReference>
<reference evidence="5" key="2">
    <citation type="submission" date="2025-09" db="UniProtKB">
        <authorList>
            <consortium name="Ensembl"/>
        </authorList>
    </citation>
    <scope>IDENTIFICATION</scope>
</reference>
<dbReference type="SUPFAM" id="SSF50891">
    <property type="entry name" value="Cyclophilin-like"/>
    <property type="match status" value="1"/>
</dbReference>
<organism evidence="5 6">
    <name type="scientific">Amphilophus citrinellus</name>
    <name type="common">Midas cichlid</name>
    <name type="synonym">Cichlasoma citrinellum</name>
    <dbReference type="NCBI Taxonomy" id="61819"/>
    <lineage>
        <taxon>Eukaryota</taxon>
        <taxon>Metazoa</taxon>
        <taxon>Chordata</taxon>
        <taxon>Craniata</taxon>
        <taxon>Vertebrata</taxon>
        <taxon>Euteleostomi</taxon>
        <taxon>Actinopterygii</taxon>
        <taxon>Neopterygii</taxon>
        <taxon>Teleostei</taxon>
        <taxon>Neoteleostei</taxon>
        <taxon>Acanthomorphata</taxon>
        <taxon>Ovalentaria</taxon>
        <taxon>Cichlomorphae</taxon>
        <taxon>Cichliformes</taxon>
        <taxon>Cichlidae</taxon>
        <taxon>New World cichlids</taxon>
        <taxon>Cichlasomatinae</taxon>
        <taxon>Heroini</taxon>
        <taxon>Amphilophus</taxon>
    </lineage>
</organism>
<dbReference type="GO" id="GO:0006457">
    <property type="term" value="P:protein folding"/>
    <property type="evidence" value="ECO:0007669"/>
    <property type="project" value="InterPro"/>
</dbReference>
<dbReference type="GeneTree" id="ENSGT00940000157954"/>
<evidence type="ECO:0000313" key="5">
    <source>
        <dbReference type="Ensembl" id="ENSACIP00000015283.1"/>
    </source>
</evidence>
<dbReference type="GO" id="GO:0016018">
    <property type="term" value="F:cyclosporin A binding"/>
    <property type="evidence" value="ECO:0007669"/>
    <property type="project" value="TreeGrafter"/>
</dbReference>
<dbReference type="Ensembl" id="ENSACIT00000015693.1">
    <property type="protein sequence ID" value="ENSACIP00000015283.1"/>
    <property type="gene ID" value="ENSACIG00000011833.1"/>
</dbReference>
<dbReference type="EC" id="5.2.1.8" evidence="3"/>
<dbReference type="AlphaFoldDB" id="A0A3Q0S036"/>
<protein>
    <recommendedName>
        <fullName evidence="3">Peptidyl-prolyl cis-trans isomerase</fullName>
        <shortName evidence="3">PPIase</shortName>
        <ecNumber evidence="3">5.2.1.8</ecNumber>
    </recommendedName>
</protein>